<reference evidence="2 3" key="1">
    <citation type="submission" date="2017-09" db="EMBL/GenBank/DDBJ databases">
        <title>Depth-based differentiation of microbial function through sediment-hosted aquifers and enrichment of novel symbionts in the deep terrestrial subsurface.</title>
        <authorList>
            <person name="Probst A.J."/>
            <person name="Ladd B."/>
            <person name="Jarett J.K."/>
            <person name="Geller-Mcgrath D.E."/>
            <person name="Sieber C.M."/>
            <person name="Emerson J.B."/>
            <person name="Anantharaman K."/>
            <person name="Thomas B.C."/>
            <person name="Malmstrom R."/>
            <person name="Stieglmeier M."/>
            <person name="Klingl A."/>
            <person name="Woyke T."/>
            <person name="Ryan C.M."/>
            <person name="Banfield J.F."/>
        </authorList>
    </citation>
    <scope>NUCLEOTIDE SEQUENCE [LARGE SCALE GENOMIC DNA]</scope>
    <source>
        <strain evidence="2">CG22_combo_CG10-13_8_21_14_all_47_17</strain>
    </source>
</reference>
<dbReference type="InterPro" id="IPR036397">
    <property type="entry name" value="RNaseH_sf"/>
</dbReference>
<dbReference type="Gene3D" id="3.30.420.10">
    <property type="entry name" value="Ribonuclease H-like superfamily/Ribonuclease H"/>
    <property type="match status" value="1"/>
</dbReference>
<dbReference type="InterPro" id="IPR012337">
    <property type="entry name" value="RNaseH-like_sf"/>
</dbReference>
<evidence type="ECO:0000313" key="2">
    <source>
        <dbReference type="EMBL" id="PIP60755.1"/>
    </source>
</evidence>
<sequence>MARIHPLFTFTFPCAILRSAFMRREIVLDIETRNTFQDVGAYNPSLLKISLIGVYFYETDTFETFLEEDLPKLWPRLEKSDRIIGYNLLGFDYPCMQTYYTGDLMSLPTLDVMIEIEKRIGHRVKLDDVAKATLGVGKSGHGLMAVEYWKNGEIDKLRDYCLQDVRVTRDVYEHALKNGFVCYTDRQGAAQEVSMPIELPEPDQRTAINLSLGL</sequence>
<dbReference type="SUPFAM" id="SSF53098">
    <property type="entry name" value="Ribonuclease H-like"/>
    <property type="match status" value="1"/>
</dbReference>
<dbReference type="GO" id="GO:0003676">
    <property type="term" value="F:nucleic acid binding"/>
    <property type="evidence" value="ECO:0007669"/>
    <property type="project" value="InterPro"/>
</dbReference>
<name>A0A2H0BSU7_9BACT</name>
<protein>
    <recommendedName>
        <fullName evidence="1">YprB ribonuclease H-like domain-containing protein</fullName>
    </recommendedName>
</protein>
<evidence type="ECO:0000259" key="1">
    <source>
        <dbReference type="Pfam" id="PF13482"/>
    </source>
</evidence>
<organism evidence="2 3">
    <name type="scientific">Candidatus Uhrbacteria bacterium CG22_combo_CG10-13_8_21_14_all_47_17</name>
    <dbReference type="NCBI Taxonomy" id="1975041"/>
    <lineage>
        <taxon>Bacteria</taxon>
        <taxon>Candidatus Uhriibacteriota</taxon>
    </lineage>
</organism>
<comment type="caution">
    <text evidence="2">The sequence shown here is derived from an EMBL/GenBank/DDBJ whole genome shotgun (WGS) entry which is preliminary data.</text>
</comment>
<proteinExistence type="predicted"/>
<dbReference type="InterPro" id="IPR038720">
    <property type="entry name" value="YprB_RNase_H-like_dom"/>
</dbReference>
<accession>A0A2H0BSU7</accession>
<dbReference type="Proteomes" id="UP000231581">
    <property type="component" value="Unassembled WGS sequence"/>
</dbReference>
<feature type="domain" description="YprB ribonuclease H-like" evidence="1">
    <location>
        <begin position="29"/>
        <end position="175"/>
    </location>
</feature>
<gene>
    <name evidence="2" type="ORF">COX00_01410</name>
</gene>
<dbReference type="EMBL" id="PCSZ01000033">
    <property type="protein sequence ID" value="PIP60755.1"/>
    <property type="molecule type" value="Genomic_DNA"/>
</dbReference>
<evidence type="ECO:0000313" key="3">
    <source>
        <dbReference type="Proteomes" id="UP000231581"/>
    </source>
</evidence>
<dbReference type="Pfam" id="PF13482">
    <property type="entry name" value="RNase_H_2"/>
    <property type="match status" value="1"/>
</dbReference>
<dbReference type="AlphaFoldDB" id="A0A2H0BSU7"/>